<evidence type="ECO:0000313" key="11">
    <source>
        <dbReference type="EMBL" id="CAB3402869.1"/>
    </source>
</evidence>
<dbReference type="GO" id="GO:0006508">
    <property type="term" value="P:proteolysis"/>
    <property type="evidence" value="ECO:0007669"/>
    <property type="project" value="UniProtKB-KW"/>
</dbReference>
<feature type="active site" description="Proton acceptor" evidence="6">
    <location>
        <position position="169"/>
    </location>
</feature>
<evidence type="ECO:0000256" key="6">
    <source>
        <dbReference type="PIRSR" id="PIRSR037242-1"/>
    </source>
</evidence>
<feature type="site" description="Important for catalytic activity" evidence="9">
    <location>
        <position position="230"/>
    </location>
</feature>
<evidence type="ECO:0000313" key="12">
    <source>
        <dbReference type="Proteomes" id="UP000494206"/>
    </source>
</evidence>
<protein>
    <recommendedName>
        <fullName evidence="10">Peptidase M20 dimerisation domain-containing protein</fullName>
    </recommendedName>
</protein>
<dbReference type="Pfam" id="PF07687">
    <property type="entry name" value="M20_dimer"/>
    <property type="match status" value="1"/>
</dbReference>
<evidence type="ECO:0000256" key="7">
    <source>
        <dbReference type="PIRSR" id="PIRSR037242-2"/>
    </source>
</evidence>
<name>A0A8S1ESD2_9PELO</name>
<evidence type="ECO:0000256" key="8">
    <source>
        <dbReference type="PIRSR" id="PIRSR037242-3"/>
    </source>
</evidence>
<dbReference type="SUPFAM" id="SSF53187">
    <property type="entry name" value="Zn-dependent exopeptidases"/>
    <property type="match status" value="1"/>
</dbReference>
<gene>
    <name evidence="11" type="ORF">CBOVIS_LOCUS5422</name>
</gene>
<feature type="binding site" description="in other chain" evidence="7">
    <location>
        <position position="447"/>
    </location>
    <ligand>
        <name>substrate</name>
        <note>ligand shared between homodimeric partners</note>
    </ligand>
</feature>
<feature type="binding site" description="in other chain" evidence="7">
    <location>
        <position position="345"/>
    </location>
    <ligand>
        <name>substrate</name>
        <note>ligand shared between homodimeric partners</note>
    </ligand>
</feature>
<feature type="binding site" description="in other chain" evidence="7">
    <location>
        <position position="197"/>
    </location>
    <ligand>
        <name>substrate</name>
        <note>ligand shared between homodimeric partners</note>
    </ligand>
</feature>
<dbReference type="InterPro" id="IPR017153">
    <property type="entry name" value="CNDP/DUG1"/>
</dbReference>
<dbReference type="PIRSF" id="PIRSF037242">
    <property type="entry name" value="CNDP_dipeptidase"/>
    <property type="match status" value="1"/>
</dbReference>
<dbReference type="Gene3D" id="3.40.630.10">
    <property type="entry name" value="Zn peptidases"/>
    <property type="match status" value="1"/>
</dbReference>
<feature type="active site" evidence="6">
    <location>
        <position position="104"/>
    </location>
</feature>
<proteinExistence type="inferred from homology"/>
<sequence>MAHLERLPEVFKAIDEQQEEFIELLREAVEIKSVSGDPSRRGDCIRMSEWTRDQLKALGIDASLWDLGTEKTPSGETIPLPPAVFGVHGRDKAKKTLLVYGHLDVQPAEKEDGWHTDPFKLIEKDGKLYGRGSTDDKGPVIAWIAVLKVLQRLGIDLPINLKFVLECMEESNSIGLEDGLKRNIDKISDVTYSCISDNYWLGKNKPCLTYGLRGICYYFIEISCARQDMHSGVCGGSVPEAMTDLIWIMNQLVDINGKILIPGIEDLVAPLTKEEDETYENIDFCMETFKNDMGVHGLMASEMKKLLQNRWRFPSLSLHGIEGAFSQPGSKTVIPAKVTGKFSIRIVPDMTPEKIDQLVFDYLNKLWASRGSPNKFKVHGGHGGKPWLADYRDPNFSAGSRAIERVFGIAPDFTREGGSIPITLTIQELTGKSVVLLPIGAADDMAHSQNEKLNRENFVKGMKVLAAYIFELAA</sequence>
<evidence type="ECO:0000256" key="2">
    <source>
        <dbReference type="ARBA" id="ARBA00022670"/>
    </source>
</evidence>
<keyword evidence="8" id="KW-0464">Manganese</keyword>
<dbReference type="Pfam" id="PF01546">
    <property type="entry name" value="Peptidase_M20"/>
    <property type="match status" value="1"/>
</dbReference>
<keyword evidence="4" id="KW-0378">Hydrolase</keyword>
<keyword evidence="5" id="KW-0482">Metalloprotease</keyword>
<feature type="binding site" evidence="7">
    <location>
        <position position="230"/>
    </location>
    <ligand>
        <name>substrate</name>
        <note>ligand shared between homodimeric partners</note>
    </ligand>
</feature>
<evidence type="ECO:0000259" key="10">
    <source>
        <dbReference type="Pfam" id="PF07687"/>
    </source>
</evidence>
<feature type="binding site" evidence="8">
    <location>
        <position position="135"/>
    </location>
    <ligand>
        <name>Mn(2+)</name>
        <dbReference type="ChEBI" id="CHEBI:29035"/>
        <label>1</label>
    </ligand>
</feature>
<dbReference type="InterPro" id="IPR011650">
    <property type="entry name" value="Peptidase_M20_dimer"/>
</dbReference>
<dbReference type="PANTHER" id="PTHR43270:SF14">
    <property type="entry name" value="PEPTIDASE M20 DIMERISATION DOMAIN-CONTAINING PROTEIN"/>
    <property type="match status" value="1"/>
</dbReference>
<dbReference type="PROSITE" id="PS00759">
    <property type="entry name" value="ARGE_DAPE_CPG2_2"/>
    <property type="match status" value="1"/>
</dbReference>
<feature type="binding site" evidence="8">
    <location>
        <position position="197"/>
    </location>
    <ligand>
        <name>Mn(2+)</name>
        <dbReference type="ChEBI" id="CHEBI:29035"/>
        <label>2</label>
    </ligand>
</feature>
<feature type="binding site" evidence="8">
    <location>
        <position position="447"/>
    </location>
    <ligand>
        <name>Mn(2+)</name>
        <dbReference type="ChEBI" id="CHEBI:29035"/>
        <label>1</label>
    </ligand>
</feature>
<keyword evidence="2" id="KW-0645">Protease</keyword>
<dbReference type="GO" id="GO:0070573">
    <property type="term" value="F:metallodipeptidase activity"/>
    <property type="evidence" value="ECO:0007669"/>
    <property type="project" value="InterPro"/>
</dbReference>
<dbReference type="Gene3D" id="3.30.70.360">
    <property type="match status" value="1"/>
</dbReference>
<dbReference type="CDD" id="cd05676">
    <property type="entry name" value="M20_dipept_like_CNDP"/>
    <property type="match status" value="1"/>
</dbReference>
<evidence type="ECO:0000256" key="5">
    <source>
        <dbReference type="ARBA" id="ARBA00023049"/>
    </source>
</evidence>
<dbReference type="Proteomes" id="UP000494206">
    <property type="component" value="Unassembled WGS sequence"/>
</dbReference>
<accession>A0A8S1ESD2</accession>
<dbReference type="PANTHER" id="PTHR43270">
    <property type="entry name" value="BETA-ALA-HIS DIPEPTIDASE"/>
    <property type="match status" value="1"/>
</dbReference>
<dbReference type="InterPro" id="IPR051458">
    <property type="entry name" value="Cyt/Met_Dipeptidase"/>
</dbReference>
<feature type="binding site" evidence="8">
    <location>
        <position position="102"/>
    </location>
    <ligand>
        <name>Mn(2+)</name>
        <dbReference type="ChEBI" id="CHEBI:29035"/>
        <label>2</label>
    </ligand>
</feature>
<keyword evidence="3 8" id="KW-0479">Metal-binding</keyword>
<feature type="binding site" evidence="8">
    <location>
        <position position="135"/>
    </location>
    <ligand>
        <name>Mn(2+)</name>
        <dbReference type="ChEBI" id="CHEBI:29035"/>
        <label>2</label>
    </ligand>
</feature>
<feature type="binding site" evidence="8">
    <location>
        <position position="170"/>
    </location>
    <ligand>
        <name>Mn(2+)</name>
        <dbReference type="ChEBI" id="CHEBI:29035"/>
        <label>1</label>
    </ligand>
</feature>
<evidence type="ECO:0000256" key="1">
    <source>
        <dbReference type="ARBA" id="ARBA00006247"/>
    </source>
</evidence>
<evidence type="ECO:0000256" key="3">
    <source>
        <dbReference type="ARBA" id="ARBA00022723"/>
    </source>
</evidence>
<feature type="binding site" evidence="7">
    <location>
        <position position="332"/>
    </location>
    <ligand>
        <name>substrate</name>
        <note>ligand shared between homodimeric partners</note>
    </ligand>
</feature>
<reference evidence="11 12" key="1">
    <citation type="submission" date="2020-04" db="EMBL/GenBank/DDBJ databases">
        <authorList>
            <person name="Laetsch R D."/>
            <person name="Stevens L."/>
            <person name="Kumar S."/>
            <person name="Blaxter L. M."/>
        </authorList>
    </citation>
    <scope>NUCLEOTIDE SEQUENCE [LARGE SCALE GENOMIC DNA]</scope>
</reference>
<evidence type="ECO:0000256" key="4">
    <source>
        <dbReference type="ARBA" id="ARBA00022801"/>
    </source>
</evidence>
<evidence type="ECO:0000256" key="9">
    <source>
        <dbReference type="PIRSR" id="PIRSR037242-4"/>
    </source>
</evidence>
<dbReference type="AlphaFoldDB" id="A0A8S1ESD2"/>
<comment type="similarity">
    <text evidence="1">Belongs to the peptidase M20A family.</text>
</comment>
<dbReference type="EMBL" id="CADEPM010000003">
    <property type="protein sequence ID" value="CAB3402869.1"/>
    <property type="molecule type" value="Genomic_DNA"/>
</dbReference>
<dbReference type="InterPro" id="IPR002933">
    <property type="entry name" value="Peptidase_M20"/>
</dbReference>
<dbReference type="GO" id="GO:0046872">
    <property type="term" value="F:metal ion binding"/>
    <property type="evidence" value="ECO:0007669"/>
    <property type="project" value="UniProtKB-KW"/>
</dbReference>
<feature type="domain" description="Peptidase M20 dimerisation" evidence="10">
    <location>
        <begin position="210"/>
        <end position="366"/>
    </location>
</feature>
<organism evidence="11 12">
    <name type="scientific">Caenorhabditis bovis</name>
    <dbReference type="NCBI Taxonomy" id="2654633"/>
    <lineage>
        <taxon>Eukaryota</taxon>
        <taxon>Metazoa</taxon>
        <taxon>Ecdysozoa</taxon>
        <taxon>Nematoda</taxon>
        <taxon>Chromadorea</taxon>
        <taxon>Rhabditida</taxon>
        <taxon>Rhabditina</taxon>
        <taxon>Rhabditomorpha</taxon>
        <taxon>Rhabditoidea</taxon>
        <taxon>Rhabditidae</taxon>
        <taxon>Peloderinae</taxon>
        <taxon>Caenorhabditis</taxon>
    </lineage>
</organism>
<comment type="cofactor">
    <cofactor evidence="8">
        <name>Mn(2+)</name>
        <dbReference type="ChEBI" id="CHEBI:29035"/>
    </cofactor>
    <text evidence="8">Binds 2 manganese ions per subunit.</text>
</comment>
<dbReference type="InterPro" id="IPR001261">
    <property type="entry name" value="ArgE/DapE_CS"/>
</dbReference>
<feature type="binding site" description="in other chain" evidence="7">
    <location>
        <position position="419"/>
    </location>
    <ligand>
        <name>substrate</name>
        <note>ligand shared between homodimeric partners</note>
    </ligand>
</feature>
<keyword evidence="12" id="KW-1185">Reference proteome</keyword>
<dbReference type="OrthoDB" id="7832001at2759"/>
<comment type="caution">
    <text evidence="11">The sequence shown here is derived from an EMBL/GenBank/DDBJ whole genome shotgun (WGS) entry which is preliminary data.</text>
</comment>